<evidence type="ECO:0000313" key="13">
    <source>
        <dbReference type="EMBL" id="MBE1236624.1"/>
    </source>
</evidence>
<evidence type="ECO:0000313" key="14">
    <source>
        <dbReference type="Proteomes" id="UP000631034"/>
    </source>
</evidence>
<evidence type="ECO:0000256" key="3">
    <source>
        <dbReference type="ARBA" id="ARBA00017473"/>
    </source>
</evidence>
<dbReference type="Pfam" id="PF00288">
    <property type="entry name" value="GHMP_kinases_N"/>
    <property type="match status" value="1"/>
</dbReference>
<keyword evidence="6 10" id="KW-0418">Kinase</keyword>
<evidence type="ECO:0000256" key="8">
    <source>
        <dbReference type="ARBA" id="ARBA00023229"/>
    </source>
</evidence>
<keyword evidence="4 10" id="KW-0808">Transferase</keyword>
<dbReference type="NCBIfam" id="NF011202">
    <property type="entry name" value="PRK14608.1"/>
    <property type="match status" value="1"/>
</dbReference>
<dbReference type="InterPro" id="IPR013750">
    <property type="entry name" value="GHMP_kinase_C_dom"/>
</dbReference>
<dbReference type="AlphaFoldDB" id="A0A8J6YMJ0"/>
<dbReference type="UniPathway" id="UPA00056">
    <property type="reaction ID" value="UER00094"/>
</dbReference>
<dbReference type="Gene3D" id="3.30.230.10">
    <property type="match status" value="1"/>
</dbReference>
<dbReference type="NCBIfam" id="TIGR00154">
    <property type="entry name" value="ispE"/>
    <property type="match status" value="1"/>
</dbReference>
<evidence type="ECO:0000256" key="5">
    <source>
        <dbReference type="ARBA" id="ARBA00022741"/>
    </source>
</evidence>
<dbReference type="GO" id="GO:0050515">
    <property type="term" value="F:4-(cytidine 5'-diphospho)-2-C-methyl-D-erythritol kinase activity"/>
    <property type="evidence" value="ECO:0007669"/>
    <property type="project" value="UniProtKB-UniRule"/>
</dbReference>
<feature type="active site" evidence="10">
    <location>
        <position position="14"/>
    </location>
</feature>
<dbReference type="Pfam" id="PF08544">
    <property type="entry name" value="GHMP_kinases_C"/>
    <property type="match status" value="1"/>
</dbReference>
<name>A0A8J6YMJ0_9PROT</name>
<proteinExistence type="inferred from homology"/>
<evidence type="ECO:0000256" key="1">
    <source>
        <dbReference type="ARBA" id="ARBA00009684"/>
    </source>
</evidence>
<comment type="similarity">
    <text evidence="1 10">Belongs to the GHMP kinase family. IspE subfamily.</text>
</comment>
<reference evidence="13" key="1">
    <citation type="submission" date="2020-10" db="EMBL/GenBank/DDBJ databases">
        <title>Genome sequence of the unusual species of purple photosynthetic bacteria, Phaeovibrio sulfidiphilus DSM 23193, type strain.</title>
        <authorList>
            <person name="Kyndt J.A."/>
            <person name="Meyer T.E."/>
        </authorList>
    </citation>
    <scope>NUCLEOTIDE SEQUENCE</scope>
    <source>
        <strain evidence="13">DSM 23193</strain>
    </source>
</reference>
<organism evidence="13 14">
    <name type="scientific">Phaeovibrio sulfidiphilus</name>
    <dbReference type="NCBI Taxonomy" id="1220600"/>
    <lineage>
        <taxon>Bacteria</taxon>
        <taxon>Pseudomonadati</taxon>
        <taxon>Pseudomonadota</taxon>
        <taxon>Alphaproteobacteria</taxon>
        <taxon>Rhodospirillales</taxon>
        <taxon>Rhodospirillaceae</taxon>
        <taxon>Phaeovibrio</taxon>
    </lineage>
</organism>
<evidence type="ECO:0000256" key="2">
    <source>
        <dbReference type="ARBA" id="ARBA00012052"/>
    </source>
</evidence>
<dbReference type="EC" id="2.7.1.148" evidence="2 10"/>
<evidence type="ECO:0000256" key="6">
    <source>
        <dbReference type="ARBA" id="ARBA00022777"/>
    </source>
</evidence>
<dbReference type="GO" id="GO:0005524">
    <property type="term" value="F:ATP binding"/>
    <property type="evidence" value="ECO:0007669"/>
    <property type="project" value="UniProtKB-UniRule"/>
</dbReference>
<protein>
    <recommendedName>
        <fullName evidence="3 10">4-diphosphocytidyl-2-C-methyl-D-erythritol kinase</fullName>
        <shortName evidence="10">CMK</shortName>
        <ecNumber evidence="2 10">2.7.1.148</ecNumber>
    </recommendedName>
    <alternativeName>
        <fullName evidence="9 10">4-(cytidine-5'-diphospho)-2-C-methyl-D-erythritol kinase</fullName>
    </alternativeName>
</protein>
<feature type="domain" description="GHMP kinase C-terminal" evidence="12">
    <location>
        <begin position="215"/>
        <end position="277"/>
    </location>
</feature>
<keyword evidence="5 10" id="KW-0547">Nucleotide-binding</keyword>
<dbReference type="InterPro" id="IPR006204">
    <property type="entry name" value="GHMP_kinase_N_dom"/>
</dbReference>
<dbReference type="InterPro" id="IPR004424">
    <property type="entry name" value="IspE"/>
</dbReference>
<dbReference type="PIRSF" id="PIRSF010376">
    <property type="entry name" value="IspE"/>
    <property type="match status" value="1"/>
</dbReference>
<dbReference type="RefSeq" id="WP_192533511.1">
    <property type="nucleotide sequence ID" value="NZ_JACZHT010000001.1"/>
</dbReference>
<sequence>MTPVPAVTEAACAKINLSLHVTGKRPDGYHLLESLVVFCGVHDTVLAEPDSAGLSLHVVGPGAEGLSAENDNIMLRAARALATHVGRAPDVRLTLIKRLPVASGIGGGSADAAATLRALIRLWDLTLNPDALMALALELGADVPVCLAGKAVMMRGIGEDLDPLPALPPLWMVLVNPRRPVSTAAVFRGLAGRYRTPLASPDPTAGPERFLSDLEAWHNDLEAPAREAEPSVSEVLDALALTPGVRLARMSGSGATCFGLYETREEAEAAARAIQAARPDWWVAPGPVLSDTAHQAPSSDRG</sequence>
<feature type="domain" description="GHMP kinase N-terminal" evidence="11">
    <location>
        <begin position="72"/>
        <end position="149"/>
    </location>
</feature>
<keyword evidence="14" id="KW-1185">Reference proteome</keyword>
<dbReference type="InterPro" id="IPR014721">
    <property type="entry name" value="Ribsml_uS5_D2-typ_fold_subgr"/>
</dbReference>
<evidence type="ECO:0000259" key="11">
    <source>
        <dbReference type="Pfam" id="PF00288"/>
    </source>
</evidence>
<feature type="binding site" evidence="10">
    <location>
        <begin position="100"/>
        <end position="110"/>
    </location>
    <ligand>
        <name>ATP</name>
        <dbReference type="ChEBI" id="CHEBI:30616"/>
    </ligand>
</feature>
<comment type="function">
    <text evidence="10">Catalyzes the phosphorylation of the position 2 hydroxy group of 4-diphosphocytidyl-2C-methyl-D-erythritol.</text>
</comment>
<comment type="caution">
    <text evidence="13">The sequence shown here is derived from an EMBL/GenBank/DDBJ whole genome shotgun (WGS) entry which is preliminary data.</text>
</comment>
<dbReference type="SUPFAM" id="SSF55060">
    <property type="entry name" value="GHMP Kinase, C-terminal domain"/>
    <property type="match status" value="1"/>
</dbReference>
<evidence type="ECO:0000256" key="4">
    <source>
        <dbReference type="ARBA" id="ARBA00022679"/>
    </source>
</evidence>
<comment type="pathway">
    <text evidence="10">Isoprenoid biosynthesis; isopentenyl diphosphate biosynthesis via DXP pathway; isopentenyl diphosphate from 1-deoxy-D-xylulose 5-phosphate: step 3/6.</text>
</comment>
<evidence type="ECO:0000256" key="9">
    <source>
        <dbReference type="ARBA" id="ARBA00032554"/>
    </source>
</evidence>
<evidence type="ECO:0000256" key="10">
    <source>
        <dbReference type="HAMAP-Rule" id="MF_00061"/>
    </source>
</evidence>
<dbReference type="InterPro" id="IPR036554">
    <property type="entry name" value="GHMP_kinase_C_sf"/>
</dbReference>
<dbReference type="Gene3D" id="3.30.70.890">
    <property type="entry name" value="GHMP kinase, C-terminal domain"/>
    <property type="match status" value="1"/>
</dbReference>
<evidence type="ECO:0000259" key="12">
    <source>
        <dbReference type="Pfam" id="PF08544"/>
    </source>
</evidence>
<dbReference type="EMBL" id="JACZHT010000001">
    <property type="protein sequence ID" value="MBE1236624.1"/>
    <property type="molecule type" value="Genomic_DNA"/>
</dbReference>
<keyword evidence="7 10" id="KW-0067">ATP-binding</keyword>
<dbReference type="PANTHER" id="PTHR43527:SF2">
    <property type="entry name" value="4-DIPHOSPHOCYTIDYL-2-C-METHYL-D-ERYTHRITOL KINASE, CHLOROPLASTIC"/>
    <property type="match status" value="1"/>
</dbReference>
<dbReference type="PANTHER" id="PTHR43527">
    <property type="entry name" value="4-DIPHOSPHOCYTIDYL-2-C-METHYL-D-ERYTHRITOL KINASE, CHLOROPLASTIC"/>
    <property type="match status" value="1"/>
</dbReference>
<comment type="catalytic activity">
    <reaction evidence="10">
        <text>4-CDP-2-C-methyl-D-erythritol + ATP = 4-CDP-2-C-methyl-D-erythritol 2-phosphate + ADP + H(+)</text>
        <dbReference type="Rhea" id="RHEA:18437"/>
        <dbReference type="ChEBI" id="CHEBI:15378"/>
        <dbReference type="ChEBI" id="CHEBI:30616"/>
        <dbReference type="ChEBI" id="CHEBI:57823"/>
        <dbReference type="ChEBI" id="CHEBI:57919"/>
        <dbReference type="ChEBI" id="CHEBI:456216"/>
        <dbReference type="EC" id="2.7.1.148"/>
    </reaction>
</comment>
<dbReference type="HAMAP" id="MF_00061">
    <property type="entry name" value="IspE"/>
    <property type="match status" value="1"/>
</dbReference>
<dbReference type="Proteomes" id="UP000631034">
    <property type="component" value="Unassembled WGS sequence"/>
</dbReference>
<feature type="active site" evidence="10">
    <location>
        <position position="142"/>
    </location>
</feature>
<gene>
    <name evidence="10" type="primary">ispE</name>
    <name evidence="13" type="ORF">IHV25_03025</name>
</gene>
<dbReference type="InterPro" id="IPR020568">
    <property type="entry name" value="Ribosomal_Su5_D2-typ_SF"/>
</dbReference>
<dbReference type="SUPFAM" id="SSF54211">
    <property type="entry name" value="Ribosomal protein S5 domain 2-like"/>
    <property type="match status" value="1"/>
</dbReference>
<dbReference type="GO" id="GO:0016114">
    <property type="term" value="P:terpenoid biosynthetic process"/>
    <property type="evidence" value="ECO:0007669"/>
    <property type="project" value="UniProtKB-UniRule"/>
</dbReference>
<accession>A0A8J6YMJ0</accession>
<evidence type="ECO:0000256" key="7">
    <source>
        <dbReference type="ARBA" id="ARBA00022840"/>
    </source>
</evidence>
<dbReference type="GO" id="GO:0019288">
    <property type="term" value="P:isopentenyl diphosphate biosynthetic process, methylerythritol 4-phosphate pathway"/>
    <property type="evidence" value="ECO:0007669"/>
    <property type="project" value="UniProtKB-UniRule"/>
</dbReference>
<keyword evidence="8 10" id="KW-0414">Isoprene biosynthesis</keyword>